<dbReference type="Pfam" id="PF15612">
    <property type="entry name" value="WHIM1"/>
    <property type="match status" value="1"/>
</dbReference>
<feature type="compositionally biased region" description="Basic and acidic residues" evidence="10">
    <location>
        <begin position="1485"/>
        <end position="1512"/>
    </location>
</feature>
<feature type="compositionally biased region" description="Low complexity" evidence="10">
    <location>
        <begin position="1539"/>
        <end position="1549"/>
    </location>
</feature>
<dbReference type="InterPro" id="IPR018501">
    <property type="entry name" value="DDT_dom"/>
</dbReference>
<evidence type="ECO:0000256" key="2">
    <source>
        <dbReference type="ARBA" id="ARBA00022723"/>
    </source>
</evidence>
<feature type="compositionally biased region" description="Basic and acidic residues" evidence="10">
    <location>
        <begin position="1002"/>
        <end position="1016"/>
    </location>
</feature>
<feature type="compositionally biased region" description="Basic and acidic residues" evidence="10">
    <location>
        <begin position="1569"/>
        <end position="1579"/>
    </location>
</feature>
<dbReference type="Pfam" id="PF02791">
    <property type="entry name" value="DDT"/>
    <property type="match status" value="1"/>
</dbReference>
<dbReference type="SUPFAM" id="SSF57903">
    <property type="entry name" value="FYVE/PHD zinc finger"/>
    <property type="match status" value="3"/>
</dbReference>
<feature type="compositionally biased region" description="Basic residues" evidence="10">
    <location>
        <begin position="1513"/>
        <end position="1529"/>
    </location>
</feature>
<dbReference type="InterPro" id="IPR011011">
    <property type="entry name" value="Znf_FYVE_PHD"/>
</dbReference>
<evidence type="ECO:0000256" key="4">
    <source>
        <dbReference type="ARBA" id="ARBA00022833"/>
    </source>
</evidence>
<dbReference type="EMBL" id="DF237595">
    <property type="protein sequence ID" value="GAQ90487.1"/>
    <property type="molecule type" value="Genomic_DNA"/>
</dbReference>
<dbReference type="InterPro" id="IPR059153">
    <property type="entry name" value="NSD_PHD-1st"/>
</dbReference>
<sequence length="2444" mass="266483">MPLYKDKLYTVSPATQNAKPVEGSYVIPFTGETFTSYTEYIQRITLYRQRVWTCKSSGKTGLTFEEALASEARSGSRKQTVPEIFKGPILRLTQHNTLRIDDLVTHIIESIDKTFVVGEEVTSINERGEVVQCKVIRKIEASEDGSASTAEPQYEVEWIDLYSPSSARSIVPQKAVRRKRNPLSRQVLRSWIMEVACQGHSKGSPWLVNEEDTARYDLPRDLPQGVLKGIEVAKAEARARAEQARARAKEKALAKEVEAIALAKNKGAQLPAVFLDHQEMVIKGKSSGTANGKSEAALPAPVSEAPVISTPPEEATPIPADGQEGSAAEMQALPGSGDASTAQEAAPPMVAKEERRDPVDEDAGPTKRTRLSGAEVGPLVDGGAEDNAEPSEGGTGRGRFGVMDPPPVGKEGYGLKGGAGSYDPAKPNGSLGEAGDNTVAKQEKRGVFELPRGDDGKRVAPGAGEAFLFADMPQKRQEVPVQNGPLPGSLQAQPGGTAAGFGLPIDKALPYGSLKVSVGPSGEQTTDGPVLSPIPTSQPVPAFKDAAVSRTIPVLPVAVRQVAVSGSLLGSQEAAVGGSGFEALDARAPELGCNETVPAEESDPHASIENLLESLMSQDGGHSYAGNHISDGEVQPLQPPATVPAPQPKPAAAPQGQQWAEMLEAGRVAHAQVPVPPPTAPVAQRSSPFGGVGFGGAQLPQGYTLFPTPQGLSPPQLAGGSRGPQPWLSSVPLGTKPYTFVQTGVRDGLYEPQAGRGGLSPQGGGNSAFAPVRQLEGKGSGRVEGVPGPLKVGPGVPVAKKKTEVNSSDEEVPIGQMGEKKKKKKEKKKPVEGAPVLKPAGDGEKPKKKRVRKPKPPNGEAATEGANGALAGVKQGDLPKKKRKPVVKKPVEPEGAQNVGSLDDANEGEEAGAAGGGSGASTPDGKRVIKKTQKLLEGEESNLFRLPSIQGGQSSNAAPKKEAPPGQKKERKKAPKAAEGGLVKKPKVKKPVPVAEEGDATPTDHEERNPLEEKSVPEAAELGPDPEASLGPFEIAAFRRKRSDVTPKKRFDGSNVDVALSVPIRKKRSQNEVGGQSQARKKRKTLPLAVQEALAESEQEASPEPELLEMGPEAEQEPEAFNKDRCSVCRRIQGLDGSELVMCDTCPRSYHLSCLTPPLTAEDLPEGDWSCPKCVEKQERERKRLEEMTERQRNKEERDRARAREREEREAQREEERRERESARLEEKRQRDLRRAAEREAREAEREAEREHKRFLERLDKLEEMRRRKYPVEDLHVERVEVEEKLLVQKAGLDVANEVPVRPPRPEPQPAERLLTAGGPAATKIDPDLFGEILVVWDFLHSFGRRFRCPVTSMHALLQAVANPAGSELLVNLYVTLFKALVDVGAGTTPGGTPGVIGYETLSRWQRFVDRASWQEVLRRYLSRGTHHLDYQLQEIADDLGGKLYADLTPEQHVALLRCLCDDVLDGPTTRDWLESNAEAVGELQKQRMLQEQDEKRQMAERLKSEKEERKAARAARAAKKRAAKKARKEKGLSDTDFNDLSDFSGDSSDLNDEDDAEPDFEFPEEEREYQGDPEDRKAVLSHKQWVQEEEERLLKLRQDWVRRRDQKRKAADRKRHIKKQKAASQKKAEEDARRRREDAYEKELGKLVLRSVPLGEDRYHHKYWWFSGDRSLLYVEEGGRFGDQESSRWKVYSSKDELDALLEYLTEKGIRENELKNALLGLYPRMSQYLRKKRLQLGDTDVKETVDAEVEQAQEAQAPPPPEEPDRVAVECNLVPGELLLEAAAVDCGCEDCKKQSSRDLFTPNEWELHCGSRSKKWRSSIRVEVSGSRPTPVGRWLEEKGIQLGPQQEREKSPEVSPKSAQPDGVELEALESTLMEMQEMLESRGGRPADGWNAWRKRVRQALTPDQMRPLLLELEDVALSMSMSIEPKVRRGGTAASPAPPAVPAVATPPPAVDSDAPQEGAAEEVKPEEKAEAGPSDPVKVEGEEVGVEGERAPEEGAPPAEEEIDWPSVSDIEDEAIAEDGGRPNRSDDGTLWKGERLRKAWRAEVAKAQTSARLVYLAYSVNERVEPFLEAVAGRKKARREQAEADAKRQRSLREKTVVEGGGGNGAVTVKKGNEDVGQCYVCGLVGELLMCDGESCARLAHLECAGLSRVPRGKWHCAHCAARMAGRRPPKDEFLSPPRVSKPRTTREESPFPTVGKAGRPRTQREDSPGGGRMSRFKKETLLANEPAPPNSAPGRLGRPRVKEEGGVREGRATRGAKKEVEAEEDEDVVFVSPSPPKRSRSGRDTRGGANGALTGLSLLAEIGAKKEEEGAGEDNGEQPKEGPSSHSKKKRTRMVEEAPERKPGKKEAATPKAEPEQPPKKKAQTDSPAGTTPRSAGAVTSKGVEYCTVCNKVGELVHCAGDQCATQVHPECVRLRGIPKVAWFCQKCRVKGKGK</sequence>
<dbReference type="CDD" id="cd15568">
    <property type="entry name" value="PHD5_NSD"/>
    <property type="match status" value="1"/>
</dbReference>
<dbReference type="InterPro" id="IPR010919">
    <property type="entry name" value="SAND-like_dom_sf"/>
</dbReference>
<feature type="region of interest" description="Disordered" evidence="10">
    <location>
        <begin position="1062"/>
        <end position="1122"/>
    </location>
</feature>
<dbReference type="STRING" id="105231.A0A1Y1IPE6"/>
<feature type="compositionally biased region" description="Acidic residues" evidence="10">
    <location>
        <begin position="2006"/>
        <end position="2015"/>
    </location>
</feature>
<feature type="compositionally biased region" description="Acidic residues" evidence="10">
    <location>
        <begin position="1550"/>
        <end position="1568"/>
    </location>
</feature>
<dbReference type="InterPro" id="IPR013083">
    <property type="entry name" value="Znf_RING/FYVE/PHD"/>
</dbReference>
<dbReference type="PANTHER" id="PTHR15546">
    <property type="entry name" value="BROMODOMAIN ADJACENT TO ZINC FINGER DOMAIN, 2A"/>
    <property type="match status" value="1"/>
</dbReference>
<dbReference type="InterPro" id="IPR001965">
    <property type="entry name" value="Znf_PHD"/>
</dbReference>
<gene>
    <name evidence="14" type="ORF">KFL_006460030</name>
</gene>
<dbReference type="Gene3D" id="3.30.40.10">
    <property type="entry name" value="Zinc/RING finger domain, C3HC4 (zinc finger)"/>
    <property type="match status" value="3"/>
</dbReference>
<dbReference type="Proteomes" id="UP000054558">
    <property type="component" value="Unassembled WGS sequence"/>
</dbReference>
<feature type="domain" description="WAC" evidence="13">
    <location>
        <begin position="22"/>
        <end position="127"/>
    </location>
</feature>
<dbReference type="InterPro" id="IPR053271">
    <property type="entry name" value="DDT_domain"/>
</dbReference>
<feature type="compositionally biased region" description="Low complexity" evidence="10">
    <location>
        <begin position="858"/>
        <end position="872"/>
    </location>
</feature>
<dbReference type="InterPro" id="IPR028942">
    <property type="entry name" value="WHIM1_dom"/>
</dbReference>
<feature type="region of interest" description="Disordered" evidence="10">
    <location>
        <begin position="1845"/>
        <end position="1867"/>
    </location>
</feature>
<evidence type="ECO:0000259" key="12">
    <source>
        <dbReference type="PROSITE" id="PS50827"/>
    </source>
</evidence>
<feature type="region of interest" description="Disordered" evidence="10">
    <location>
        <begin position="2176"/>
        <end position="2388"/>
    </location>
</feature>
<evidence type="ECO:0000313" key="15">
    <source>
        <dbReference type="Proteomes" id="UP000054558"/>
    </source>
</evidence>
<dbReference type="GO" id="GO:0000785">
    <property type="term" value="C:chromatin"/>
    <property type="evidence" value="ECO:0007669"/>
    <property type="project" value="UniProtKB-ARBA"/>
</dbReference>
<feature type="coiled-coil region" evidence="9">
    <location>
        <begin position="227"/>
        <end position="258"/>
    </location>
</feature>
<name>A0A1Y1IPE6_KLENI</name>
<dbReference type="GO" id="GO:0005634">
    <property type="term" value="C:nucleus"/>
    <property type="evidence" value="ECO:0007669"/>
    <property type="project" value="UniProtKB-SubCell"/>
</dbReference>
<feature type="compositionally biased region" description="Basic residues" evidence="10">
    <location>
        <begin position="846"/>
        <end position="855"/>
    </location>
</feature>
<feature type="compositionally biased region" description="Basic and acidic residues" evidence="10">
    <location>
        <begin position="441"/>
        <end position="458"/>
    </location>
</feature>
<comment type="subcellular location">
    <subcellularLocation>
        <location evidence="1 8">Nucleus</location>
    </subcellularLocation>
</comment>
<feature type="compositionally biased region" description="Low complexity" evidence="10">
    <location>
        <begin position="785"/>
        <end position="798"/>
    </location>
</feature>
<proteinExistence type="predicted"/>
<feature type="compositionally biased region" description="Basic and acidic residues" evidence="10">
    <location>
        <begin position="2249"/>
        <end position="2269"/>
    </location>
</feature>
<dbReference type="PANTHER" id="PTHR15546:SF2">
    <property type="entry name" value="DDT DOMAIN-CONTAINING PROTEIN DDB_G0282237"/>
    <property type="match status" value="1"/>
</dbReference>
<dbReference type="PROSITE" id="PS50827">
    <property type="entry name" value="DDT"/>
    <property type="match status" value="1"/>
</dbReference>
<feature type="region of interest" description="Disordered" evidence="10">
    <location>
        <begin position="1933"/>
        <end position="2015"/>
    </location>
</feature>
<dbReference type="Pfam" id="PF23011">
    <property type="entry name" value="PHD-1st_NSD"/>
    <property type="match status" value="1"/>
</dbReference>
<feature type="domain" description="DDT" evidence="12">
    <location>
        <begin position="1327"/>
        <end position="1387"/>
    </location>
</feature>
<evidence type="ECO:0000256" key="5">
    <source>
        <dbReference type="ARBA" id="ARBA00023054"/>
    </source>
</evidence>
<feature type="region of interest" description="Disordered" evidence="10">
    <location>
        <begin position="285"/>
        <end position="459"/>
    </location>
</feature>
<evidence type="ECO:0000256" key="8">
    <source>
        <dbReference type="PROSITE-ProRule" id="PRU00475"/>
    </source>
</evidence>
<dbReference type="InterPro" id="IPR019787">
    <property type="entry name" value="Znf_PHD-finger"/>
</dbReference>
<feature type="domain" description="PHD-type" evidence="11">
    <location>
        <begin position="2124"/>
        <end position="2171"/>
    </location>
</feature>
<keyword evidence="4" id="KW-0862">Zinc</keyword>
<feature type="compositionally biased region" description="Acidic residues" evidence="10">
    <location>
        <begin position="1095"/>
        <end position="1118"/>
    </location>
</feature>
<keyword evidence="6 8" id="KW-0539">Nucleus</keyword>
<evidence type="ECO:0000256" key="7">
    <source>
        <dbReference type="PROSITE-ProRule" id="PRU00146"/>
    </source>
</evidence>
<evidence type="ECO:0000256" key="10">
    <source>
        <dbReference type="SAM" id="MobiDB-lite"/>
    </source>
</evidence>
<dbReference type="PROSITE" id="PS01359">
    <property type="entry name" value="ZF_PHD_1"/>
    <property type="match status" value="2"/>
</dbReference>
<feature type="domain" description="PHD-type" evidence="11">
    <location>
        <begin position="2393"/>
        <end position="2440"/>
    </location>
</feature>
<dbReference type="Gene3D" id="3.10.390.10">
    <property type="entry name" value="SAND domain-like"/>
    <property type="match status" value="1"/>
</dbReference>
<feature type="compositionally biased region" description="Basic and acidic residues" evidence="10">
    <location>
        <begin position="1968"/>
        <end position="1977"/>
    </location>
</feature>
<dbReference type="OrthoDB" id="332390at2759"/>
<evidence type="ECO:0000259" key="13">
    <source>
        <dbReference type="PROSITE" id="PS51136"/>
    </source>
</evidence>
<dbReference type="InterPro" id="IPR019786">
    <property type="entry name" value="Zinc_finger_PHD-type_CS"/>
</dbReference>
<accession>A0A1Y1IPE6</accession>
<feature type="compositionally biased region" description="Basic and acidic residues" evidence="10">
    <location>
        <begin position="1627"/>
        <end position="1637"/>
    </location>
</feature>
<dbReference type="OMA" id="RESHTIR"/>
<dbReference type="CDD" id="cd15532">
    <property type="entry name" value="PHD2_CHD_II"/>
    <property type="match status" value="1"/>
</dbReference>
<feature type="region of interest" description="Disordered" evidence="10">
    <location>
        <begin position="1606"/>
        <end position="1637"/>
    </location>
</feature>
<dbReference type="SUPFAM" id="SSF63763">
    <property type="entry name" value="SAND domain-like"/>
    <property type="match status" value="1"/>
</dbReference>
<feature type="domain" description="PHD-type" evidence="11">
    <location>
        <begin position="1123"/>
        <end position="1177"/>
    </location>
</feature>
<feature type="region of interest" description="Disordered" evidence="10">
    <location>
        <begin position="1485"/>
        <end position="1583"/>
    </location>
</feature>
<feature type="compositionally biased region" description="Gly residues" evidence="10">
    <location>
        <begin position="411"/>
        <end position="420"/>
    </location>
</feature>
<feature type="compositionally biased region" description="Basic and acidic residues" evidence="10">
    <location>
        <begin position="2342"/>
        <end position="2368"/>
    </location>
</feature>
<dbReference type="SMART" id="SM00249">
    <property type="entry name" value="PHD"/>
    <property type="match status" value="3"/>
</dbReference>
<evidence type="ECO:0000313" key="14">
    <source>
        <dbReference type="EMBL" id="GAQ90487.1"/>
    </source>
</evidence>
<dbReference type="Pfam" id="PF10537">
    <property type="entry name" value="WAC_Acf1_DNA_bd"/>
    <property type="match status" value="1"/>
</dbReference>
<dbReference type="PROSITE" id="PS50016">
    <property type="entry name" value="ZF_PHD_2"/>
    <property type="match status" value="3"/>
</dbReference>
<feature type="compositionally biased region" description="Gly residues" evidence="10">
    <location>
        <begin position="755"/>
        <end position="766"/>
    </location>
</feature>
<feature type="compositionally biased region" description="Pro residues" evidence="10">
    <location>
        <begin position="1942"/>
        <end position="1956"/>
    </location>
</feature>
<dbReference type="Pfam" id="PF15613">
    <property type="entry name" value="WSD"/>
    <property type="match status" value="1"/>
</dbReference>
<feature type="region of interest" description="Disordered" evidence="10">
    <location>
        <begin position="618"/>
        <end position="657"/>
    </location>
</feature>
<keyword evidence="3 7" id="KW-0863">Zinc-finger</keyword>
<evidence type="ECO:0000259" key="11">
    <source>
        <dbReference type="PROSITE" id="PS50016"/>
    </source>
</evidence>
<organism evidence="14 15">
    <name type="scientific">Klebsormidium nitens</name>
    <name type="common">Green alga</name>
    <name type="synonym">Ulothrix nitens</name>
    <dbReference type="NCBI Taxonomy" id="105231"/>
    <lineage>
        <taxon>Eukaryota</taxon>
        <taxon>Viridiplantae</taxon>
        <taxon>Streptophyta</taxon>
        <taxon>Klebsormidiophyceae</taxon>
        <taxon>Klebsormidiales</taxon>
        <taxon>Klebsormidiaceae</taxon>
        <taxon>Klebsormidium</taxon>
    </lineage>
</organism>
<evidence type="ECO:0000256" key="3">
    <source>
        <dbReference type="ARBA" id="ARBA00022771"/>
    </source>
</evidence>
<dbReference type="PROSITE" id="PS51136">
    <property type="entry name" value="WAC"/>
    <property type="match status" value="1"/>
</dbReference>
<evidence type="ECO:0000256" key="1">
    <source>
        <dbReference type="ARBA" id="ARBA00004123"/>
    </source>
</evidence>
<feature type="compositionally biased region" description="Pro residues" evidence="10">
    <location>
        <begin position="637"/>
        <end position="651"/>
    </location>
</feature>
<reference evidence="14 15" key="1">
    <citation type="journal article" date="2014" name="Nat. Commun.">
        <title>Klebsormidium flaccidum genome reveals primary factors for plant terrestrial adaptation.</title>
        <authorList>
            <person name="Hori K."/>
            <person name="Maruyama F."/>
            <person name="Fujisawa T."/>
            <person name="Togashi T."/>
            <person name="Yamamoto N."/>
            <person name="Seo M."/>
            <person name="Sato S."/>
            <person name="Yamada T."/>
            <person name="Mori H."/>
            <person name="Tajima N."/>
            <person name="Moriyama T."/>
            <person name="Ikeuchi M."/>
            <person name="Watanabe M."/>
            <person name="Wada H."/>
            <person name="Kobayashi K."/>
            <person name="Saito M."/>
            <person name="Masuda T."/>
            <person name="Sasaki-Sekimoto Y."/>
            <person name="Mashiguchi K."/>
            <person name="Awai K."/>
            <person name="Shimojima M."/>
            <person name="Masuda S."/>
            <person name="Iwai M."/>
            <person name="Nobusawa T."/>
            <person name="Narise T."/>
            <person name="Kondo S."/>
            <person name="Saito H."/>
            <person name="Sato R."/>
            <person name="Murakawa M."/>
            <person name="Ihara Y."/>
            <person name="Oshima-Yamada Y."/>
            <person name="Ohtaka K."/>
            <person name="Satoh M."/>
            <person name="Sonobe K."/>
            <person name="Ishii M."/>
            <person name="Ohtani R."/>
            <person name="Kanamori-Sato M."/>
            <person name="Honoki R."/>
            <person name="Miyazaki D."/>
            <person name="Mochizuki H."/>
            <person name="Umetsu J."/>
            <person name="Higashi K."/>
            <person name="Shibata D."/>
            <person name="Kamiya Y."/>
            <person name="Sato N."/>
            <person name="Nakamura Y."/>
            <person name="Tabata S."/>
            <person name="Ida S."/>
            <person name="Kurokawa K."/>
            <person name="Ohta H."/>
        </authorList>
    </citation>
    <scope>NUCLEOTIDE SEQUENCE [LARGE SCALE GENOMIC DNA]</scope>
    <source>
        <strain evidence="14 15">NIES-2285</strain>
    </source>
</reference>
<evidence type="ECO:0000256" key="6">
    <source>
        <dbReference type="ARBA" id="ARBA00023242"/>
    </source>
</evidence>
<feature type="region of interest" description="Disordered" evidence="10">
    <location>
        <begin position="751"/>
        <end position="1033"/>
    </location>
</feature>
<protein>
    <submittedName>
        <fullName evidence="14">Uncharacterized protein</fullName>
    </submittedName>
</protein>
<feature type="compositionally biased region" description="Basic and acidic residues" evidence="10">
    <location>
        <begin position="1984"/>
        <end position="2000"/>
    </location>
</feature>
<keyword evidence="2" id="KW-0479">Metal-binding</keyword>
<evidence type="ECO:0000256" key="9">
    <source>
        <dbReference type="SAM" id="Coils"/>
    </source>
</evidence>
<keyword evidence="5 9" id="KW-0175">Coiled coil</keyword>
<feature type="region of interest" description="Disordered" evidence="10">
    <location>
        <begin position="1176"/>
        <end position="1231"/>
    </location>
</feature>
<dbReference type="Pfam" id="PF00628">
    <property type="entry name" value="PHD"/>
    <property type="match status" value="1"/>
</dbReference>
<dbReference type="InterPro" id="IPR013136">
    <property type="entry name" value="WSTF_Acf1_Cbp146"/>
</dbReference>
<keyword evidence="15" id="KW-1185">Reference proteome</keyword>
<feature type="compositionally biased region" description="Basic residues" evidence="10">
    <location>
        <begin position="1606"/>
        <end position="1622"/>
    </location>
</feature>
<dbReference type="GO" id="GO:0008270">
    <property type="term" value="F:zinc ion binding"/>
    <property type="evidence" value="ECO:0007669"/>
    <property type="project" value="UniProtKB-KW"/>
</dbReference>
<dbReference type="InterPro" id="IPR028941">
    <property type="entry name" value="WHIM2_dom"/>
</dbReference>